<dbReference type="EMBL" id="RDOJ01000003">
    <property type="protein sequence ID" value="RLZ12017.1"/>
    <property type="molecule type" value="Genomic_DNA"/>
</dbReference>
<sequence>MQIKESIHQTLNQLENILYQLNDEEYTKTVDLINKQTIGKHVRHIVEFFQCLLQAEKIVCFDSRKRELKIETSTEYTLDTIAKIKVEIEQLDFDQPIVLEQLIGDDVLEVNSTIGRELVYCIDHSIHHFAIIKMVLKADFPYINFDKDFGIAYSTLNFTKQK</sequence>
<dbReference type="Proteomes" id="UP000275348">
    <property type="component" value="Unassembled WGS sequence"/>
</dbReference>
<organism evidence="1 2">
    <name type="scientific">Faecalibacter macacae</name>
    <dbReference type="NCBI Taxonomy" id="1859289"/>
    <lineage>
        <taxon>Bacteria</taxon>
        <taxon>Pseudomonadati</taxon>
        <taxon>Bacteroidota</taxon>
        <taxon>Flavobacteriia</taxon>
        <taxon>Flavobacteriales</taxon>
        <taxon>Weeksellaceae</taxon>
        <taxon>Faecalibacter</taxon>
    </lineage>
</organism>
<gene>
    <name evidence="1" type="ORF">EAH69_03655</name>
</gene>
<dbReference type="PANTHER" id="PTHR39473">
    <property type="match status" value="1"/>
</dbReference>
<reference evidence="1 2" key="1">
    <citation type="submission" date="2018-10" db="EMBL/GenBank/DDBJ databases">
        <authorList>
            <person name="Chen X."/>
        </authorList>
    </citation>
    <scope>NUCLEOTIDE SEQUENCE [LARGE SCALE GENOMIC DNA]</scope>
    <source>
        <strain evidence="1 2">YIM 102668</strain>
    </source>
</reference>
<name>A0A3L9MG98_9FLAO</name>
<evidence type="ECO:0008006" key="3">
    <source>
        <dbReference type="Google" id="ProtNLM"/>
    </source>
</evidence>
<dbReference type="AlphaFoldDB" id="A0A3L9MG98"/>
<dbReference type="InterPro" id="IPR034660">
    <property type="entry name" value="DinB/YfiT-like"/>
</dbReference>
<protein>
    <recommendedName>
        <fullName evidence="3">DinB family protein</fullName>
    </recommendedName>
</protein>
<accession>A0A3L9MG98</accession>
<dbReference type="RefSeq" id="WP_121933826.1">
    <property type="nucleotide sequence ID" value="NZ_RDOJ01000003.1"/>
</dbReference>
<evidence type="ECO:0000313" key="2">
    <source>
        <dbReference type="Proteomes" id="UP000275348"/>
    </source>
</evidence>
<dbReference type="SUPFAM" id="SSF109854">
    <property type="entry name" value="DinB/YfiT-like putative metalloenzymes"/>
    <property type="match status" value="1"/>
</dbReference>
<keyword evidence="2" id="KW-1185">Reference proteome</keyword>
<evidence type="ECO:0000313" key="1">
    <source>
        <dbReference type="EMBL" id="RLZ12017.1"/>
    </source>
</evidence>
<dbReference type="OrthoDB" id="1162179at2"/>
<comment type="caution">
    <text evidence="1">The sequence shown here is derived from an EMBL/GenBank/DDBJ whole genome shotgun (WGS) entry which is preliminary data.</text>
</comment>
<proteinExistence type="predicted"/>
<dbReference type="PANTHER" id="PTHR39473:SF1">
    <property type="entry name" value="DINB-LIKE DOMAIN-CONTAINING PROTEIN"/>
    <property type="match status" value="1"/>
</dbReference>